<dbReference type="InterPro" id="IPR035940">
    <property type="entry name" value="CAP_sf"/>
</dbReference>
<dbReference type="SUPFAM" id="SSF55797">
    <property type="entry name" value="PR-1-like"/>
    <property type="match status" value="1"/>
</dbReference>
<dbReference type="RefSeq" id="WP_021367203.1">
    <property type="nucleotide sequence ID" value="NZ_BBYB01000112.1"/>
</dbReference>
<accession>A0A069AGV6</accession>
<reference evidence="2" key="1">
    <citation type="submission" date="2014-07" db="EMBL/GenBank/DDBJ databases">
        <authorList>
            <person name="Monot Marc"/>
        </authorList>
    </citation>
    <scope>NUCLEOTIDE SEQUENCE</scope>
    <source>
        <strain evidence="4">7032989</strain>
        <strain evidence="3">7032994</strain>
    </source>
</reference>
<dbReference type="InterPro" id="IPR013783">
    <property type="entry name" value="Ig-like_fold"/>
</dbReference>
<sequence length="532" mass="58244">MKVNKRVLSIGLTISLIMAGAPNINALSSIEKIQGKDRYETSALIADKQIYDTVILVNTDNSIVDGLSASGLSGVVKAPIMLVQRDKIPTDVEKRLKDVKNAYVIGTEDTIGKSVENQLKNKGIEVKRIGGEDRIKTSYLIAKEISAIKPVNDGDKVFLVNGYTGEADAMSVSSVAARDGVPVILTDGKSIPFKVDGVQCYSLGSEEIMSNELVSKTNSVRIAGKDRFETNKKVIQRFYKGTKKFYVSQGYKLVDAVVGSPLAKDKPIVLVNDGSDKSVLRGADEVTSLGGMDKKVADQCISSASDKNTMPTITANDVEISVGDKFDNSMLNIVATDYYGNNLRPNIEGTVDTSKAGTYVLNVSAFDNFGQKCEINVNVKVIVNTSTKDPNSYEFKAMVSNEMYNLVNSYRKEKGKRALRELDSLAGMANAWSKYMDEKKVFAHEIDGKNAAEVFFGFGARSGENIAYLPMNVKSVYNAKDAKDIAKSIFDLWKKSSKYNENMLKEEFYSFGFGMHISSKGEVNATMEFLNS</sequence>
<organism evidence="2">
    <name type="scientific">Clostridioides difficile</name>
    <name type="common">Peptoclostridium difficile</name>
    <dbReference type="NCBI Taxonomy" id="1496"/>
    <lineage>
        <taxon>Bacteria</taxon>
        <taxon>Bacillati</taxon>
        <taxon>Bacillota</taxon>
        <taxon>Clostridia</taxon>
        <taxon>Peptostreptococcales</taxon>
        <taxon>Peptostreptococcaceae</taxon>
        <taxon>Clostridioides</taxon>
    </lineage>
</organism>
<dbReference type="Gene3D" id="3.40.33.10">
    <property type="entry name" value="CAP"/>
    <property type="match status" value="1"/>
</dbReference>
<dbReference type="EMBL" id="LK932411">
    <property type="protein sequence ID" value="CDS89139.1"/>
    <property type="molecule type" value="Genomic_DNA"/>
</dbReference>
<dbReference type="PANTHER" id="PTHR30032:SF8">
    <property type="entry name" value="GERMINATION-SPECIFIC N-ACETYLMURAMOYL-L-ALANINE AMIDASE"/>
    <property type="match status" value="1"/>
</dbReference>
<evidence type="ECO:0000259" key="1">
    <source>
        <dbReference type="Pfam" id="PF00188"/>
    </source>
</evidence>
<dbReference type="EMBL" id="LK932525">
    <property type="protein sequence ID" value="CDS88504.1"/>
    <property type="molecule type" value="Genomic_DNA"/>
</dbReference>
<name>A0A069AGV6_CLODI</name>
<evidence type="ECO:0000313" key="2">
    <source>
        <dbReference type="EMBL" id="CDS88504.1"/>
    </source>
</evidence>
<dbReference type="EMBL" id="LK932849">
    <property type="protein sequence ID" value="CDS95515.1"/>
    <property type="molecule type" value="Genomic_DNA"/>
</dbReference>
<gene>
    <name evidence="4" type="ORF">BN1095_20196</name>
    <name evidence="2" type="ORF">BN1096_700010</name>
    <name evidence="3" type="ORF">BN1097_710010</name>
</gene>
<dbReference type="Pfam" id="PF04122">
    <property type="entry name" value="CW_binding_2"/>
    <property type="match status" value="3"/>
</dbReference>
<feature type="domain" description="SCP" evidence="1">
    <location>
        <begin position="404"/>
        <end position="523"/>
    </location>
</feature>
<dbReference type="PANTHER" id="PTHR30032">
    <property type="entry name" value="N-ACETYLMURAMOYL-L-ALANINE AMIDASE-RELATED"/>
    <property type="match status" value="1"/>
</dbReference>
<protein>
    <submittedName>
        <fullName evidence="3">SCP-like protein</fullName>
    </submittedName>
    <submittedName>
        <fullName evidence="2">Surface surface protein</fullName>
    </submittedName>
</protein>
<dbReference type="InterPro" id="IPR007253">
    <property type="entry name" value="Cell_wall-bd_2"/>
</dbReference>
<evidence type="ECO:0000313" key="3">
    <source>
        <dbReference type="EMBL" id="CDS89139.1"/>
    </source>
</evidence>
<dbReference type="InterPro" id="IPR051922">
    <property type="entry name" value="Bact_Sporulation_Assoc"/>
</dbReference>
<dbReference type="Pfam" id="PF00188">
    <property type="entry name" value="CAP"/>
    <property type="match status" value="1"/>
</dbReference>
<dbReference type="Gene3D" id="3.40.50.12090">
    <property type="match status" value="2"/>
</dbReference>
<dbReference type="CDD" id="cd05379">
    <property type="entry name" value="CAP_bacterial"/>
    <property type="match status" value="1"/>
</dbReference>
<proteinExistence type="predicted"/>
<dbReference type="Gene3D" id="2.60.40.10">
    <property type="entry name" value="Immunoglobulins"/>
    <property type="match status" value="1"/>
</dbReference>
<dbReference type="AlphaFoldDB" id="A0A069AGV6"/>
<dbReference type="InterPro" id="IPR014044">
    <property type="entry name" value="CAP_dom"/>
</dbReference>
<evidence type="ECO:0000313" key="4">
    <source>
        <dbReference type="EMBL" id="CDS95515.1"/>
    </source>
</evidence>